<accession>A0A382K8Y3</accession>
<organism evidence="2">
    <name type="scientific">marine metagenome</name>
    <dbReference type="NCBI Taxonomy" id="408172"/>
    <lineage>
        <taxon>unclassified sequences</taxon>
        <taxon>metagenomes</taxon>
        <taxon>ecological metagenomes</taxon>
    </lineage>
</organism>
<dbReference type="AlphaFoldDB" id="A0A382K8Y3"/>
<name>A0A382K8Y3_9ZZZZ</name>
<feature type="coiled-coil region" evidence="1">
    <location>
        <begin position="2"/>
        <end position="74"/>
    </location>
</feature>
<sequence>VKEDYQKLLEMWREEKARVKELENSLAIALEVNDKHQRYNGKLQVRLTEVEEDNKKLSKQVEDKEDVVNNLRQKGLM</sequence>
<dbReference type="EMBL" id="UINC01078631">
    <property type="protein sequence ID" value="SVC19892.1"/>
    <property type="molecule type" value="Genomic_DNA"/>
</dbReference>
<reference evidence="2" key="1">
    <citation type="submission" date="2018-05" db="EMBL/GenBank/DDBJ databases">
        <authorList>
            <person name="Lanie J.A."/>
            <person name="Ng W.-L."/>
            <person name="Kazmierczak K.M."/>
            <person name="Andrzejewski T.M."/>
            <person name="Davidsen T.M."/>
            <person name="Wayne K.J."/>
            <person name="Tettelin H."/>
            <person name="Glass J.I."/>
            <person name="Rusch D."/>
            <person name="Podicherti R."/>
            <person name="Tsui H.-C.T."/>
            <person name="Winkler M.E."/>
        </authorList>
    </citation>
    <scope>NUCLEOTIDE SEQUENCE</scope>
</reference>
<evidence type="ECO:0000256" key="1">
    <source>
        <dbReference type="SAM" id="Coils"/>
    </source>
</evidence>
<keyword evidence="1" id="KW-0175">Coiled coil</keyword>
<proteinExistence type="predicted"/>
<gene>
    <name evidence="2" type="ORF">METZ01_LOCUS272746</name>
</gene>
<evidence type="ECO:0000313" key="2">
    <source>
        <dbReference type="EMBL" id="SVC19892.1"/>
    </source>
</evidence>
<protein>
    <submittedName>
        <fullName evidence="2">Uncharacterized protein</fullName>
    </submittedName>
</protein>
<feature type="non-terminal residue" evidence="2">
    <location>
        <position position="1"/>
    </location>
</feature>